<dbReference type="AlphaFoldDB" id="A0A3M7IDY7"/>
<protein>
    <recommendedName>
        <fullName evidence="4">Elongin-A</fullName>
    </recommendedName>
</protein>
<comment type="caution">
    <text evidence="2">The sequence shown here is derived from an EMBL/GenBank/DDBJ whole genome shotgun (WGS) entry which is preliminary data.</text>
</comment>
<proteinExistence type="predicted"/>
<feature type="compositionally biased region" description="Low complexity" evidence="1">
    <location>
        <begin position="343"/>
        <end position="391"/>
    </location>
</feature>
<dbReference type="GO" id="GO:0070449">
    <property type="term" value="C:elongin complex"/>
    <property type="evidence" value="ECO:0007669"/>
    <property type="project" value="InterPro"/>
</dbReference>
<dbReference type="Proteomes" id="UP000281677">
    <property type="component" value="Unassembled WGS sequence"/>
</dbReference>
<feature type="region of interest" description="Disordered" evidence="1">
    <location>
        <begin position="1"/>
        <end position="42"/>
    </location>
</feature>
<organism evidence="2 3">
    <name type="scientific">Hortaea werneckii</name>
    <name type="common">Black yeast</name>
    <name type="synonym">Cladosporium werneckii</name>
    <dbReference type="NCBI Taxonomy" id="91943"/>
    <lineage>
        <taxon>Eukaryota</taxon>
        <taxon>Fungi</taxon>
        <taxon>Dikarya</taxon>
        <taxon>Ascomycota</taxon>
        <taxon>Pezizomycotina</taxon>
        <taxon>Dothideomycetes</taxon>
        <taxon>Dothideomycetidae</taxon>
        <taxon>Mycosphaerellales</taxon>
        <taxon>Teratosphaeriaceae</taxon>
        <taxon>Hortaea</taxon>
    </lineage>
</organism>
<feature type="compositionally biased region" description="Gly residues" evidence="1">
    <location>
        <begin position="333"/>
        <end position="342"/>
    </location>
</feature>
<dbReference type="VEuPathDB" id="FungiDB:BTJ68_00373"/>
<dbReference type="InterPro" id="IPR051870">
    <property type="entry name" value="Elongin-A_domain"/>
</dbReference>
<feature type="compositionally biased region" description="Basic and acidic residues" evidence="1">
    <location>
        <begin position="322"/>
        <end position="332"/>
    </location>
</feature>
<evidence type="ECO:0008006" key="4">
    <source>
        <dbReference type="Google" id="ProtNLM"/>
    </source>
</evidence>
<evidence type="ECO:0000256" key="1">
    <source>
        <dbReference type="SAM" id="MobiDB-lite"/>
    </source>
</evidence>
<dbReference type="PANTHER" id="PTHR15141:SF76">
    <property type="entry name" value="TRANSCRIPTION ELONGATION FACTOR B POLYPEPTIDE 3"/>
    <property type="match status" value="1"/>
</dbReference>
<feature type="compositionally biased region" description="Basic and acidic residues" evidence="1">
    <location>
        <begin position="1"/>
        <end position="10"/>
    </location>
</feature>
<dbReference type="GO" id="GO:0006368">
    <property type="term" value="P:transcription elongation by RNA polymerase II"/>
    <property type="evidence" value="ECO:0007669"/>
    <property type="project" value="InterPro"/>
</dbReference>
<reference evidence="2 3" key="1">
    <citation type="journal article" date="2018" name="BMC Genomics">
        <title>Genomic evidence for intraspecific hybridization in a clonal and extremely halotolerant yeast.</title>
        <authorList>
            <person name="Gostincar C."/>
            <person name="Stajich J.E."/>
            <person name="Zupancic J."/>
            <person name="Zalar P."/>
            <person name="Gunde-Cimerman N."/>
        </authorList>
    </citation>
    <scope>NUCLEOTIDE SEQUENCE [LARGE SCALE GENOMIC DNA]</scope>
    <source>
        <strain evidence="2 3">EXF-120</strain>
    </source>
</reference>
<sequence length="420" mass="44644">MAMRVTDERLGGPLLNRAESGPGADMCQMNEQSAAGPEAPSTRDLSAFQTLLTQPGIRIHDPLTPSITTETEIMPAPTLTSIAQRACVRALPNITDVSDIPYELLRPVLKKIINPAHLREIEQNSPHIGDADAELWRAFIARDIPNWREKMLEPKNPRSWGKVYRKLIREEERAKEEQEAQLAAAMSGIKQEKDANRAQYVQKVIPQGSSRGKAFIDGQPNPAASTGWGGIRVPSLKNAKRGPDALAAIRKQSSQAAKDKGIYKRQDTFNHRMGPTNGRSQIKAAPDWMIREKTKPAPGPTAVPARAEAQGREGGTAGTGRFHGEEGADGKGSRAGSGGGGAASPPSTAAARNVTTATGARRGASGASGNYLEASAARPSPAVASQTNKPANPTPPAAGIVRKRPAAGASPFMPAKRVKR</sequence>
<dbReference type="Gene3D" id="6.10.250.3180">
    <property type="match status" value="1"/>
</dbReference>
<dbReference type="OrthoDB" id="21513at2759"/>
<dbReference type="EMBL" id="QWIT01000464">
    <property type="protein sequence ID" value="RMZ23731.1"/>
    <property type="molecule type" value="Genomic_DNA"/>
</dbReference>
<name>A0A3M7IDY7_HORWE</name>
<evidence type="ECO:0000313" key="2">
    <source>
        <dbReference type="EMBL" id="RMZ23731.1"/>
    </source>
</evidence>
<feature type="region of interest" description="Disordered" evidence="1">
    <location>
        <begin position="292"/>
        <end position="420"/>
    </location>
</feature>
<dbReference type="PANTHER" id="PTHR15141">
    <property type="entry name" value="TRANSCRIPTION ELONGATION FACTOR B POLYPEPTIDE 3"/>
    <property type="match status" value="1"/>
</dbReference>
<evidence type="ECO:0000313" key="3">
    <source>
        <dbReference type="Proteomes" id="UP000281677"/>
    </source>
</evidence>
<dbReference type="InterPro" id="IPR010684">
    <property type="entry name" value="RNA_pol_II_trans_fac_SIII_A"/>
</dbReference>
<dbReference type="Pfam" id="PF06881">
    <property type="entry name" value="Elongin_A"/>
    <property type="match status" value="1"/>
</dbReference>
<gene>
    <name evidence="2" type="ORF">D0859_12222</name>
</gene>
<accession>A0A3M7IDY7</accession>